<dbReference type="PANTHER" id="PTHR33162:SF1">
    <property type="entry name" value="SEC-INDEPENDENT PROTEIN TRANSLOCASE PROTEIN TATA, CHLOROPLASTIC"/>
    <property type="match status" value="1"/>
</dbReference>
<keyword evidence="6 10" id="KW-0653">Protein transport</keyword>
<keyword evidence="4" id="KW-0997">Cell inner membrane</keyword>
<protein>
    <recommendedName>
        <fullName evidence="10">Sec-independent protein translocase protein TatB</fullName>
    </recommendedName>
</protein>
<reference evidence="13" key="1">
    <citation type="submission" date="2020-03" db="EMBL/GenBank/DDBJ databases">
        <title>Complete genome sequence of sulfur-oxidizing bacterium skT11.</title>
        <authorList>
            <person name="Kanda M."/>
            <person name="Kojima H."/>
            <person name="Fukui M."/>
        </authorList>
    </citation>
    <scope>NUCLEOTIDE SEQUENCE [LARGE SCALE GENOMIC DNA]</scope>
    <source>
        <strain evidence="13">skT11</strain>
    </source>
</reference>
<keyword evidence="2 10" id="KW-0813">Transport</keyword>
<evidence type="ECO:0000256" key="5">
    <source>
        <dbReference type="ARBA" id="ARBA00022692"/>
    </source>
</evidence>
<keyword evidence="13" id="KW-1185">Reference proteome</keyword>
<feature type="region of interest" description="Disordered" evidence="11">
    <location>
        <begin position="120"/>
        <end position="148"/>
    </location>
</feature>
<dbReference type="Pfam" id="PF02416">
    <property type="entry name" value="TatA_B_E"/>
    <property type="match status" value="1"/>
</dbReference>
<evidence type="ECO:0000256" key="7">
    <source>
        <dbReference type="ARBA" id="ARBA00022989"/>
    </source>
</evidence>
<comment type="function">
    <text evidence="10">Part of the twin-arginine translocation (Tat) system that transports large folded proteins containing a characteristic twin-arginine motif in their signal peptide across membranes. Together with TatC, TatB is part of a receptor directly interacting with Tat signal peptides. TatB may form an oligomeric binding site that transiently accommodates folded Tat precursor proteins before their translocation.</text>
</comment>
<evidence type="ECO:0000256" key="11">
    <source>
        <dbReference type="SAM" id="MobiDB-lite"/>
    </source>
</evidence>
<sequence>MFGIEFSELLLIGIVALVVIGPERLPRVARTAGHLFGRVQRYVANVKADINREIHAEELQKLQQEIRTSVGALEESVAKELNQGGQALHDAKAQIHEIIEIPRKPVDQSDANLTLEENSVPVAEEPQPQLELNLDAPPEATTVPSKHS</sequence>
<keyword evidence="7 10" id="KW-1133">Transmembrane helix</keyword>
<keyword evidence="3 10" id="KW-1003">Cell membrane</keyword>
<dbReference type="PANTHER" id="PTHR33162">
    <property type="entry name" value="SEC-INDEPENDENT PROTEIN TRANSLOCASE PROTEIN TATA, CHLOROPLASTIC"/>
    <property type="match status" value="1"/>
</dbReference>
<dbReference type="NCBIfam" id="TIGR01410">
    <property type="entry name" value="tatB"/>
    <property type="match status" value="1"/>
</dbReference>
<keyword evidence="5 10" id="KW-0812">Transmembrane</keyword>
<dbReference type="KEGG" id="slac:SKTS_04290"/>
<gene>
    <name evidence="10 12" type="primary">tatB</name>
    <name evidence="12" type="ORF">SKTS_04290</name>
</gene>
<comment type="subcellular location">
    <subcellularLocation>
        <location evidence="10">Cell membrane</location>
        <topology evidence="10">Single-pass membrane protein</topology>
    </subcellularLocation>
    <subcellularLocation>
        <location evidence="1">Membrane</location>
        <topology evidence="1">Single-pass membrane protein</topology>
    </subcellularLocation>
</comment>
<evidence type="ECO:0000313" key="13">
    <source>
        <dbReference type="Proteomes" id="UP000502260"/>
    </source>
</evidence>
<dbReference type="Gene3D" id="1.20.5.3310">
    <property type="match status" value="1"/>
</dbReference>
<keyword evidence="9 10" id="KW-0472">Membrane</keyword>
<dbReference type="RefSeq" id="WP_173059671.1">
    <property type="nucleotide sequence ID" value="NZ_AP022853.1"/>
</dbReference>
<comment type="subunit">
    <text evidence="10">The Tat system comprises two distinct complexes: a TatABC complex, containing multiple copies of TatA, TatB and TatC subunits, and a separate TatA complex, containing only TatA subunits. Substrates initially bind to the TatABC complex, which probably triggers association of the separate TatA complex to form the active translocon.</text>
</comment>
<dbReference type="InterPro" id="IPR003369">
    <property type="entry name" value="TatA/B/E"/>
</dbReference>
<dbReference type="Proteomes" id="UP000502260">
    <property type="component" value="Chromosome"/>
</dbReference>
<dbReference type="GO" id="GO:0033281">
    <property type="term" value="C:TAT protein transport complex"/>
    <property type="evidence" value="ECO:0007669"/>
    <property type="project" value="UniProtKB-UniRule"/>
</dbReference>
<evidence type="ECO:0000256" key="4">
    <source>
        <dbReference type="ARBA" id="ARBA00022519"/>
    </source>
</evidence>
<evidence type="ECO:0000256" key="10">
    <source>
        <dbReference type="HAMAP-Rule" id="MF_00237"/>
    </source>
</evidence>
<accession>A0A6F8V6T2</accession>
<dbReference type="AlphaFoldDB" id="A0A6F8V6T2"/>
<dbReference type="PRINTS" id="PR01506">
    <property type="entry name" value="TATBPROTEIN"/>
</dbReference>
<dbReference type="HAMAP" id="MF_00237">
    <property type="entry name" value="TatB"/>
    <property type="match status" value="1"/>
</dbReference>
<evidence type="ECO:0000256" key="9">
    <source>
        <dbReference type="ARBA" id="ARBA00023136"/>
    </source>
</evidence>
<evidence type="ECO:0000256" key="3">
    <source>
        <dbReference type="ARBA" id="ARBA00022475"/>
    </source>
</evidence>
<evidence type="ECO:0000256" key="8">
    <source>
        <dbReference type="ARBA" id="ARBA00023010"/>
    </source>
</evidence>
<evidence type="ECO:0000256" key="6">
    <source>
        <dbReference type="ARBA" id="ARBA00022927"/>
    </source>
</evidence>
<organism evidence="12 13">
    <name type="scientific">Sulfurimicrobium lacus</name>
    <dbReference type="NCBI Taxonomy" id="2715678"/>
    <lineage>
        <taxon>Bacteria</taxon>
        <taxon>Pseudomonadati</taxon>
        <taxon>Pseudomonadota</taxon>
        <taxon>Betaproteobacteria</taxon>
        <taxon>Nitrosomonadales</taxon>
        <taxon>Sulfuricellaceae</taxon>
        <taxon>Sulfurimicrobium</taxon>
    </lineage>
</organism>
<dbReference type="InterPro" id="IPR018448">
    <property type="entry name" value="TatB"/>
</dbReference>
<dbReference type="EMBL" id="AP022853">
    <property type="protein sequence ID" value="BCB25543.1"/>
    <property type="molecule type" value="Genomic_DNA"/>
</dbReference>
<evidence type="ECO:0000256" key="2">
    <source>
        <dbReference type="ARBA" id="ARBA00022448"/>
    </source>
</evidence>
<keyword evidence="8 10" id="KW-0811">Translocation</keyword>
<evidence type="ECO:0000313" key="12">
    <source>
        <dbReference type="EMBL" id="BCB25543.1"/>
    </source>
</evidence>
<dbReference type="GO" id="GO:0008320">
    <property type="term" value="F:protein transmembrane transporter activity"/>
    <property type="evidence" value="ECO:0007669"/>
    <property type="project" value="UniProtKB-UniRule"/>
</dbReference>
<name>A0A6F8V6T2_9PROT</name>
<dbReference type="GO" id="GO:0043953">
    <property type="term" value="P:protein transport by the Tat complex"/>
    <property type="evidence" value="ECO:0007669"/>
    <property type="project" value="UniProtKB-UniRule"/>
</dbReference>
<comment type="similarity">
    <text evidence="10">Belongs to the TatB family.</text>
</comment>
<evidence type="ECO:0000256" key="1">
    <source>
        <dbReference type="ARBA" id="ARBA00004167"/>
    </source>
</evidence>
<proteinExistence type="inferred from homology"/>